<dbReference type="EMBL" id="JAEVFJ010000048">
    <property type="protein sequence ID" value="KAH8083304.1"/>
    <property type="molecule type" value="Genomic_DNA"/>
</dbReference>
<dbReference type="AlphaFoldDB" id="A0A8K0UH24"/>
<dbReference type="Proteomes" id="UP000813824">
    <property type="component" value="Unassembled WGS sequence"/>
</dbReference>
<evidence type="ECO:0000313" key="1">
    <source>
        <dbReference type="EMBL" id="KAH8083304.1"/>
    </source>
</evidence>
<sequence length="199" mass="22550">MSLGLRQWPNTASRAARKLVSSVIASQSTPITTQQLYKLVVQEEYKAAGRTPPHIGHAQNTSTKPPHPSNIIRSMSYMKNVVLQDLLERKEVQKVHTIRTLSKEEIEMRLKSMTKAARRNAEVATTADTWLWKPRTPPAKVEPKPPKPRFGIEVGVEEDWSHLNKRRQRAREASVARDVAWVRQLESARKEGQSATVST</sequence>
<comment type="caution">
    <text evidence="1">The sequence shown here is derived from an EMBL/GenBank/DDBJ whole genome shotgun (WGS) entry which is preliminary data.</text>
</comment>
<accession>A0A8K0UH24</accession>
<organism evidence="1 2">
    <name type="scientific">Cristinia sonorae</name>
    <dbReference type="NCBI Taxonomy" id="1940300"/>
    <lineage>
        <taxon>Eukaryota</taxon>
        <taxon>Fungi</taxon>
        <taxon>Dikarya</taxon>
        <taxon>Basidiomycota</taxon>
        <taxon>Agaricomycotina</taxon>
        <taxon>Agaricomycetes</taxon>
        <taxon>Agaricomycetidae</taxon>
        <taxon>Agaricales</taxon>
        <taxon>Pleurotineae</taxon>
        <taxon>Stephanosporaceae</taxon>
        <taxon>Cristinia</taxon>
    </lineage>
</organism>
<proteinExistence type="predicted"/>
<protein>
    <submittedName>
        <fullName evidence="1">Uncharacterized protein</fullName>
    </submittedName>
</protein>
<keyword evidence="2" id="KW-1185">Reference proteome</keyword>
<gene>
    <name evidence="1" type="ORF">BXZ70DRAFT_910651</name>
</gene>
<evidence type="ECO:0000313" key="2">
    <source>
        <dbReference type="Proteomes" id="UP000813824"/>
    </source>
</evidence>
<name>A0A8K0UH24_9AGAR</name>
<dbReference type="OrthoDB" id="2587968at2759"/>
<reference evidence="1" key="1">
    <citation type="journal article" date="2021" name="New Phytol.">
        <title>Evolutionary innovations through gain and loss of genes in the ectomycorrhizal Boletales.</title>
        <authorList>
            <person name="Wu G."/>
            <person name="Miyauchi S."/>
            <person name="Morin E."/>
            <person name="Kuo A."/>
            <person name="Drula E."/>
            <person name="Varga T."/>
            <person name="Kohler A."/>
            <person name="Feng B."/>
            <person name="Cao Y."/>
            <person name="Lipzen A."/>
            <person name="Daum C."/>
            <person name="Hundley H."/>
            <person name="Pangilinan J."/>
            <person name="Johnson J."/>
            <person name="Barry K."/>
            <person name="LaButti K."/>
            <person name="Ng V."/>
            <person name="Ahrendt S."/>
            <person name="Min B."/>
            <person name="Choi I.G."/>
            <person name="Park H."/>
            <person name="Plett J.M."/>
            <person name="Magnuson J."/>
            <person name="Spatafora J.W."/>
            <person name="Nagy L.G."/>
            <person name="Henrissat B."/>
            <person name="Grigoriev I.V."/>
            <person name="Yang Z.L."/>
            <person name="Xu J."/>
            <person name="Martin F.M."/>
        </authorList>
    </citation>
    <scope>NUCLEOTIDE SEQUENCE</scope>
    <source>
        <strain evidence="1">KKN 215</strain>
    </source>
</reference>